<dbReference type="PANTHER" id="PTHR43537">
    <property type="entry name" value="TRANSCRIPTIONAL REGULATOR, GNTR FAMILY"/>
    <property type="match status" value="1"/>
</dbReference>
<dbReference type="InterPro" id="IPR011711">
    <property type="entry name" value="GntR_C"/>
</dbReference>
<keyword evidence="2" id="KW-0238">DNA-binding</keyword>
<reference evidence="6 7" key="1">
    <citation type="submission" date="2018-08" db="EMBL/GenBank/DDBJ databases">
        <title>Actinomadura spongicola sp. nov., isolated from marine sponge Leucetta chagosensis.</title>
        <authorList>
            <person name="Li L."/>
            <person name="Lin H.W."/>
        </authorList>
    </citation>
    <scope>NUCLEOTIDE SEQUENCE [LARGE SCALE GENOMIC DNA]</scope>
    <source>
        <strain evidence="6 7">LHW52907</strain>
    </source>
</reference>
<dbReference type="Proteomes" id="UP000262882">
    <property type="component" value="Unassembled WGS sequence"/>
</dbReference>
<evidence type="ECO:0000256" key="3">
    <source>
        <dbReference type="ARBA" id="ARBA00023163"/>
    </source>
</evidence>
<proteinExistence type="predicted"/>
<dbReference type="EMBL" id="QVNQ01000004">
    <property type="protein sequence ID" value="RFS84565.1"/>
    <property type="molecule type" value="Genomic_DNA"/>
</dbReference>
<organism evidence="6 7">
    <name type="scientific">Actinomadura spongiicola</name>
    <dbReference type="NCBI Taxonomy" id="2303421"/>
    <lineage>
        <taxon>Bacteria</taxon>
        <taxon>Bacillati</taxon>
        <taxon>Actinomycetota</taxon>
        <taxon>Actinomycetes</taxon>
        <taxon>Streptosporangiales</taxon>
        <taxon>Thermomonosporaceae</taxon>
        <taxon>Actinomadura</taxon>
    </lineage>
</organism>
<dbReference type="OrthoDB" id="3677297at2"/>
<keyword evidence="7" id="KW-1185">Reference proteome</keyword>
<dbReference type="AlphaFoldDB" id="A0A372GGR4"/>
<dbReference type="PANTHER" id="PTHR43537:SF5">
    <property type="entry name" value="UXU OPERON TRANSCRIPTIONAL REGULATOR"/>
    <property type="match status" value="1"/>
</dbReference>
<evidence type="ECO:0000259" key="5">
    <source>
        <dbReference type="SMART" id="SM00895"/>
    </source>
</evidence>
<dbReference type="InterPro" id="IPR013668">
    <property type="entry name" value="RNase_R_HTH_12"/>
</dbReference>
<dbReference type="SUPFAM" id="SSF48008">
    <property type="entry name" value="GntR ligand-binding domain-like"/>
    <property type="match status" value="1"/>
</dbReference>
<evidence type="ECO:0000256" key="2">
    <source>
        <dbReference type="ARBA" id="ARBA00023125"/>
    </source>
</evidence>
<evidence type="ECO:0000256" key="4">
    <source>
        <dbReference type="SAM" id="MobiDB-lite"/>
    </source>
</evidence>
<gene>
    <name evidence="6" type="ORF">D0T12_13490</name>
</gene>
<accession>A0A372GGR4</accession>
<dbReference type="GO" id="GO:0003677">
    <property type="term" value="F:DNA binding"/>
    <property type="evidence" value="ECO:0007669"/>
    <property type="project" value="UniProtKB-KW"/>
</dbReference>
<dbReference type="Pfam" id="PF07729">
    <property type="entry name" value="FCD"/>
    <property type="match status" value="1"/>
</dbReference>
<dbReference type="InterPro" id="IPR008920">
    <property type="entry name" value="TF_FadR/GntR_C"/>
</dbReference>
<evidence type="ECO:0000313" key="6">
    <source>
        <dbReference type="EMBL" id="RFS84565.1"/>
    </source>
</evidence>
<dbReference type="SMART" id="SM00895">
    <property type="entry name" value="FCD"/>
    <property type="match status" value="1"/>
</dbReference>
<keyword evidence="1" id="KW-0805">Transcription regulation</keyword>
<feature type="domain" description="GntR C-terminal" evidence="5">
    <location>
        <begin position="122"/>
        <end position="242"/>
    </location>
</feature>
<feature type="region of interest" description="Disordered" evidence="4">
    <location>
        <begin position="1"/>
        <end position="23"/>
    </location>
</feature>
<name>A0A372GGR4_9ACTN</name>
<keyword evidence="3" id="KW-0804">Transcription</keyword>
<evidence type="ECO:0000313" key="7">
    <source>
        <dbReference type="Proteomes" id="UP000262882"/>
    </source>
</evidence>
<dbReference type="Pfam" id="PF08461">
    <property type="entry name" value="WHD_RNase_R"/>
    <property type="match status" value="1"/>
</dbReference>
<protein>
    <submittedName>
        <fullName evidence="6">FCD domain-containing protein</fullName>
    </submittedName>
</protein>
<dbReference type="RefSeq" id="WP_117399907.1">
    <property type="nucleotide sequence ID" value="NZ_QVNQ01000004.1"/>
</dbReference>
<evidence type="ECO:0000256" key="1">
    <source>
        <dbReference type="ARBA" id="ARBA00023015"/>
    </source>
</evidence>
<dbReference type="Gene3D" id="1.20.120.530">
    <property type="entry name" value="GntR ligand-binding domain-like"/>
    <property type="match status" value="1"/>
</dbReference>
<sequence>MTYLDKAPYGSGNTPRDEEETVRHTPAMESALLAFMSVQEGPVGARAATRHLRECGFDLSESTVSRLLNDLDERALTQSLGRKGRILTEEGSRVAANQQLDSRRASSFAEALALRDVHDLIDHLVGRRGIEREAARAAALRARPEELTRLRAMVETTGEARWRERLAFHKLVGQASHNKQIQAISTTLFDERLDMLERLLIMIGIKQDALLRWDQEHRDIVASISDRDADGAERLMVVHLDGMIRETEHFANSGNAHVIHTLLAENDLA</sequence>
<comment type="caution">
    <text evidence="6">The sequence shown here is derived from an EMBL/GenBank/DDBJ whole genome shotgun (WGS) entry which is preliminary data.</text>
</comment>